<dbReference type="AlphaFoldDB" id="A0A2P4UKU0"/>
<evidence type="ECO:0000313" key="2">
    <source>
        <dbReference type="Proteomes" id="UP000242367"/>
    </source>
</evidence>
<dbReference type="GO" id="GO:0032259">
    <property type="term" value="P:methylation"/>
    <property type="evidence" value="ECO:0007669"/>
    <property type="project" value="UniProtKB-KW"/>
</dbReference>
<proteinExistence type="predicted"/>
<accession>A0A2P4UKU0</accession>
<dbReference type="Pfam" id="PF13489">
    <property type="entry name" value="Methyltransf_23"/>
    <property type="match status" value="1"/>
</dbReference>
<dbReference type="Gene3D" id="3.40.50.150">
    <property type="entry name" value="Vaccinia Virus protein VP39"/>
    <property type="match status" value="1"/>
</dbReference>
<dbReference type="RefSeq" id="WP_103560723.1">
    <property type="nucleotide sequence ID" value="NZ_MTBP01000001.1"/>
</dbReference>
<gene>
    <name evidence="1" type="ORF">BTM25_00280</name>
</gene>
<organism evidence="1 2">
    <name type="scientific">Actinomadura rubteroloni</name>
    <dbReference type="NCBI Taxonomy" id="1926885"/>
    <lineage>
        <taxon>Bacteria</taxon>
        <taxon>Bacillati</taxon>
        <taxon>Actinomycetota</taxon>
        <taxon>Actinomycetes</taxon>
        <taxon>Streptosporangiales</taxon>
        <taxon>Thermomonosporaceae</taxon>
        <taxon>Actinomadura</taxon>
    </lineage>
</organism>
<keyword evidence="2" id="KW-1185">Reference proteome</keyword>
<dbReference type="SUPFAM" id="SSF53335">
    <property type="entry name" value="S-adenosyl-L-methionine-dependent methyltransferases"/>
    <property type="match status" value="1"/>
</dbReference>
<dbReference type="InterPro" id="IPR029063">
    <property type="entry name" value="SAM-dependent_MTases_sf"/>
</dbReference>
<sequence>MDLRTRWTPAAVALGLVADGLWRRSRAARLNVLPPPAPTDDAQADEDAGDFRFVTAAGVDVDPATRAAALAHAAREGLDVLELVPAGLDTARALELLRRLDPASYRAARLARGETAGHAVLVRERVLRRARADDVLDRPGGLSPAELDALAVKLKRHAPTTTDLAVAPDLAARPAAAFTPRDRRAVLRTRWHLDLPTHLTTVLGGFAAAALFAARRPRPAAAVLAAACAQPYLATARTPLRPRDRGRFALLRPVAAPARWAQVALAREEADPDLPRLRARYRDDLALGVERFLEAPRTDCPWCGAHSPRPYITSLDYQQRKPGTFRLDRCTSCGHVFQNPRLNEDGLEFYYRDYYDGIGEAEVERGFQLSGEHYRARAGMLRGRAVPRAWLDVGGGHGHFCNAARDIWPDTRFDALDFGSGIIEAERRGWVDLAHYGQFRNLADKLVGSYDVVSMHHYLEHTLDPLAELDAAARVLPAGGHLLIEVPDPESPVARLAKRWWHNWFQPQHLHFIPVDNLVEALAARGLRTVAVDRGTAHQHIDLLMVVMLMLNRVAPVHPDRPWAPPGRRLPRVAARVALTLAGTPLMVVAGTADQLARPLVHRFGGANTYRVLARKEDVTEA</sequence>
<protein>
    <submittedName>
        <fullName evidence="1">Methyltransferase domain protein</fullName>
    </submittedName>
</protein>
<dbReference type="EMBL" id="MTBP01000001">
    <property type="protein sequence ID" value="POM25646.1"/>
    <property type="molecule type" value="Genomic_DNA"/>
</dbReference>
<name>A0A2P4UKU0_9ACTN</name>
<dbReference type="Proteomes" id="UP000242367">
    <property type="component" value="Unassembled WGS sequence"/>
</dbReference>
<evidence type="ECO:0000313" key="1">
    <source>
        <dbReference type="EMBL" id="POM25646.1"/>
    </source>
</evidence>
<reference evidence="1 2" key="1">
    <citation type="journal article" date="2017" name="Chemistry">
        <title>Isolation, Biosynthesis and Chemical Modifications of Rubterolones A-F: Rare Tropolone Alkaloids from Actinomadura sp. 5-2.</title>
        <authorList>
            <person name="Guo H."/>
            <person name="Benndorf R."/>
            <person name="Leichnitz D."/>
            <person name="Klassen J.L."/>
            <person name="Vollmers J."/>
            <person name="Gorls H."/>
            <person name="Steinacker M."/>
            <person name="Weigel C."/>
            <person name="Dahse H.M."/>
            <person name="Kaster A.K."/>
            <person name="de Beer Z.W."/>
            <person name="Poulsen M."/>
            <person name="Beemelmanns C."/>
        </authorList>
    </citation>
    <scope>NUCLEOTIDE SEQUENCE [LARGE SCALE GENOMIC DNA]</scope>
    <source>
        <strain evidence="1 2">5-2</strain>
    </source>
</reference>
<keyword evidence="1" id="KW-0489">Methyltransferase</keyword>
<dbReference type="CDD" id="cd02440">
    <property type="entry name" value="AdoMet_MTases"/>
    <property type="match status" value="1"/>
</dbReference>
<dbReference type="GO" id="GO:0008168">
    <property type="term" value="F:methyltransferase activity"/>
    <property type="evidence" value="ECO:0007669"/>
    <property type="project" value="UniProtKB-KW"/>
</dbReference>
<comment type="caution">
    <text evidence="1">The sequence shown here is derived from an EMBL/GenBank/DDBJ whole genome shotgun (WGS) entry which is preliminary data.</text>
</comment>
<keyword evidence="1" id="KW-0808">Transferase</keyword>